<evidence type="ECO:0000256" key="1">
    <source>
        <dbReference type="SAM" id="MobiDB-lite"/>
    </source>
</evidence>
<evidence type="ECO:0000313" key="3">
    <source>
        <dbReference type="EMBL" id="EDW07320.1"/>
    </source>
</evidence>
<reference evidence="3 4" key="1">
    <citation type="journal article" date="2007" name="Nature">
        <title>Evolution of genes and genomes on the Drosophila phylogeny.</title>
        <authorList>
            <consortium name="Drosophila 12 Genomes Consortium"/>
            <person name="Clark A.G."/>
            <person name="Eisen M.B."/>
            <person name="Smith D.R."/>
            <person name="Bergman C.M."/>
            <person name="Oliver B."/>
            <person name="Markow T.A."/>
            <person name="Kaufman T.C."/>
            <person name="Kellis M."/>
            <person name="Gelbart W."/>
            <person name="Iyer V.N."/>
            <person name="Pollard D.A."/>
            <person name="Sackton T.B."/>
            <person name="Larracuente A.M."/>
            <person name="Singh N.D."/>
            <person name="Abad J.P."/>
            <person name="Abt D.N."/>
            <person name="Adryan B."/>
            <person name="Aguade M."/>
            <person name="Akashi H."/>
            <person name="Anderson W.W."/>
            <person name="Aquadro C.F."/>
            <person name="Ardell D.H."/>
            <person name="Arguello R."/>
            <person name="Artieri C.G."/>
            <person name="Barbash D.A."/>
            <person name="Barker D."/>
            <person name="Barsanti P."/>
            <person name="Batterham P."/>
            <person name="Batzoglou S."/>
            <person name="Begun D."/>
            <person name="Bhutkar A."/>
            <person name="Blanco E."/>
            <person name="Bosak S.A."/>
            <person name="Bradley R.K."/>
            <person name="Brand A.D."/>
            <person name="Brent M.R."/>
            <person name="Brooks A.N."/>
            <person name="Brown R.H."/>
            <person name="Butlin R.K."/>
            <person name="Caggese C."/>
            <person name="Calvi B.R."/>
            <person name="Bernardo de Carvalho A."/>
            <person name="Caspi A."/>
            <person name="Castrezana S."/>
            <person name="Celniker S.E."/>
            <person name="Chang J.L."/>
            <person name="Chapple C."/>
            <person name="Chatterji S."/>
            <person name="Chinwalla A."/>
            <person name="Civetta A."/>
            <person name="Clifton S.W."/>
            <person name="Comeron J.M."/>
            <person name="Costello J.C."/>
            <person name="Coyne J.A."/>
            <person name="Daub J."/>
            <person name="David R.G."/>
            <person name="Delcher A.L."/>
            <person name="Delehaunty K."/>
            <person name="Do C.B."/>
            <person name="Ebling H."/>
            <person name="Edwards K."/>
            <person name="Eickbush T."/>
            <person name="Evans J.D."/>
            <person name="Filipski A."/>
            <person name="Findeiss S."/>
            <person name="Freyhult E."/>
            <person name="Fulton L."/>
            <person name="Fulton R."/>
            <person name="Garcia A.C."/>
            <person name="Gardiner A."/>
            <person name="Garfield D.A."/>
            <person name="Garvin B.E."/>
            <person name="Gibson G."/>
            <person name="Gilbert D."/>
            <person name="Gnerre S."/>
            <person name="Godfrey J."/>
            <person name="Good R."/>
            <person name="Gotea V."/>
            <person name="Gravely B."/>
            <person name="Greenberg A.J."/>
            <person name="Griffiths-Jones S."/>
            <person name="Gross S."/>
            <person name="Guigo R."/>
            <person name="Gustafson E.A."/>
            <person name="Haerty W."/>
            <person name="Hahn M.W."/>
            <person name="Halligan D.L."/>
            <person name="Halpern A.L."/>
            <person name="Halter G.M."/>
            <person name="Han M.V."/>
            <person name="Heger A."/>
            <person name="Hillier L."/>
            <person name="Hinrichs A.S."/>
            <person name="Holmes I."/>
            <person name="Hoskins R.A."/>
            <person name="Hubisz M.J."/>
            <person name="Hultmark D."/>
            <person name="Huntley M.A."/>
            <person name="Jaffe D.B."/>
            <person name="Jagadeeshan S."/>
            <person name="Jeck W.R."/>
            <person name="Johnson J."/>
            <person name="Jones C.D."/>
            <person name="Jordan W.C."/>
            <person name="Karpen G.H."/>
            <person name="Kataoka E."/>
            <person name="Keightley P.D."/>
            <person name="Kheradpour P."/>
            <person name="Kirkness E.F."/>
            <person name="Koerich L.B."/>
            <person name="Kristiansen K."/>
            <person name="Kudrna D."/>
            <person name="Kulathinal R.J."/>
            <person name="Kumar S."/>
            <person name="Kwok R."/>
            <person name="Lander E."/>
            <person name="Langley C.H."/>
            <person name="Lapoint R."/>
            <person name="Lazzaro B.P."/>
            <person name="Lee S.J."/>
            <person name="Levesque L."/>
            <person name="Li R."/>
            <person name="Lin C.F."/>
            <person name="Lin M.F."/>
            <person name="Lindblad-Toh K."/>
            <person name="Llopart A."/>
            <person name="Long M."/>
            <person name="Low L."/>
            <person name="Lozovsky E."/>
            <person name="Lu J."/>
            <person name="Luo M."/>
            <person name="Machado C.A."/>
            <person name="Makalowski W."/>
            <person name="Marzo M."/>
            <person name="Matsuda M."/>
            <person name="Matzkin L."/>
            <person name="McAllister B."/>
            <person name="McBride C.S."/>
            <person name="McKernan B."/>
            <person name="McKernan K."/>
            <person name="Mendez-Lago M."/>
            <person name="Minx P."/>
            <person name="Mollenhauer M.U."/>
            <person name="Montooth K."/>
            <person name="Mount S.M."/>
            <person name="Mu X."/>
            <person name="Myers E."/>
            <person name="Negre B."/>
            <person name="Newfeld S."/>
            <person name="Nielsen R."/>
            <person name="Noor M.A."/>
            <person name="O'Grady P."/>
            <person name="Pachter L."/>
            <person name="Papaceit M."/>
            <person name="Parisi M.J."/>
            <person name="Parisi M."/>
            <person name="Parts L."/>
            <person name="Pedersen J.S."/>
            <person name="Pesole G."/>
            <person name="Phillippy A.M."/>
            <person name="Ponting C.P."/>
            <person name="Pop M."/>
            <person name="Porcelli D."/>
            <person name="Powell J.R."/>
            <person name="Prohaska S."/>
            <person name="Pruitt K."/>
            <person name="Puig M."/>
            <person name="Quesneville H."/>
            <person name="Ram K.R."/>
            <person name="Rand D."/>
            <person name="Rasmussen M.D."/>
            <person name="Reed L.K."/>
            <person name="Reenan R."/>
            <person name="Reily A."/>
            <person name="Remington K.A."/>
            <person name="Rieger T.T."/>
            <person name="Ritchie M.G."/>
            <person name="Robin C."/>
            <person name="Rogers Y.H."/>
            <person name="Rohde C."/>
            <person name="Rozas J."/>
            <person name="Rubenfield M.J."/>
            <person name="Ruiz A."/>
            <person name="Russo S."/>
            <person name="Salzberg S.L."/>
            <person name="Sanchez-Gracia A."/>
            <person name="Saranga D.J."/>
            <person name="Sato H."/>
            <person name="Schaeffer S.W."/>
            <person name="Schatz M.C."/>
            <person name="Schlenke T."/>
            <person name="Schwartz R."/>
            <person name="Segarra C."/>
            <person name="Singh R.S."/>
            <person name="Sirot L."/>
            <person name="Sirota M."/>
            <person name="Sisneros N.B."/>
            <person name="Smith C.D."/>
            <person name="Smith T.F."/>
            <person name="Spieth J."/>
            <person name="Stage D.E."/>
            <person name="Stark A."/>
            <person name="Stephan W."/>
            <person name="Strausberg R.L."/>
            <person name="Strempel S."/>
            <person name="Sturgill D."/>
            <person name="Sutton G."/>
            <person name="Sutton G.G."/>
            <person name="Tao W."/>
            <person name="Teichmann S."/>
            <person name="Tobari Y.N."/>
            <person name="Tomimura Y."/>
            <person name="Tsolas J.M."/>
            <person name="Valente V.L."/>
            <person name="Venter E."/>
            <person name="Venter J.C."/>
            <person name="Vicario S."/>
            <person name="Vieira F.G."/>
            <person name="Vilella A.J."/>
            <person name="Villasante A."/>
            <person name="Walenz B."/>
            <person name="Wang J."/>
            <person name="Wasserman M."/>
            <person name="Watts T."/>
            <person name="Wilson D."/>
            <person name="Wilson R.K."/>
            <person name="Wing R.A."/>
            <person name="Wolfner M.F."/>
            <person name="Wong A."/>
            <person name="Wong G.K."/>
            <person name="Wu C.I."/>
            <person name="Wu G."/>
            <person name="Yamamoto D."/>
            <person name="Yang H.P."/>
            <person name="Yang S.P."/>
            <person name="Yorke J.A."/>
            <person name="Yoshida K."/>
            <person name="Zdobnov E."/>
            <person name="Zhang P."/>
            <person name="Zhang Y."/>
            <person name="Zimin A.V."/>
            <person name="Baldwin J."/>
            <person name="Abdouelleil A."/>
            <person name="Abdulkadir J."/>
            <person name="Abebe A."/>
            <person name="Abera B."/>
            <person name="Abreu J."/>
            <person name="Acer S.C."/>
            <person name="Aftuck L."/>
            <person name="Alexander A."/>
            <person name="An P."/>
            <person name="Anderson E."/>
            <person name="Anderson S."/>
            <person name="Arachi H."/>
            <person name="Azer M."/>
            <person name="Bachantsang P."/>
            <person name="Barry A."/>
            <person name="Bayul T."/>
            <person name="Berlin A."/>
            <person name="Bessette D."/>
            <person name="Bloom T."/>
            <person name="Blye J."/>
            <person name="Boguslavskiy L."/>
            <person name="Bonnet C."/>
            <person name="Boukhgalter B."/>
            <person name="Bourzgui I."/>
            <person name="Brown A."/>
            <person name="Cahill P."/>
            <person name="Channer S."/>
            <person name="Cheshatsang Y."/>
            <person name="Chuda L."/>
            <person name="Citroen M."/>
            <person name="Collymore A."/>
            <person name="Cooke P."/>
            <person name="Costello M."/>
            <person name="D'Aco K."/>
            <person name="Daza R."/>
            <person name="De Haan G."/>
            <person name="DeGray S."/>
            <person name="DeMaso C."/>
            <person name="Dhargay N."/>
            <person name="Dooley K."/>
            <person name="Dooley E."/>
            <person name="Doricent M."/>
            <person name="Dorje P."/>
            <person name="Dorjee K."/>
            <person name="Dupes A."/>
            <person name="Elong R."/>
            <person name="Falk J."/>
            <person name="Farina A."/>
            <person name="Faro S."/>
            <person name="Ferguson D."/>
            <person name="Fisher S."/>
            <person name="Foley C.D."/>
            <person name="Franke A."/>
            <person name="Friedrich D."/>
            <person name="Gadbois L."/>
            <person name="Gearin G."/>
            <person name="Gearin C.R."/>
            <person name="Giannoukos G."/>
            <person name="Goode T."/>
            <person name="Graham J."/>
            <person name="Grandbois E."/>
            <person name="Grewal S."/>
            <person name="Gyaltsen K."/>
            <person name="Hafez N."/>
            <person name="Hagos B."/>
            <person name="Hall J."/>
            <person name="Henson C."/>
            <person name="Hollinger A."/>
            <person name="Honan T."/>
            <person name="Huard M.D."/>
            <person name="Hughes L."/>
            <person name="Hurhula B."/>
            <person name="Husby M.E."/>
            <person name="Kamat A."/>
            <person name="Kanga B."/>
            <person name="Kashin S."/>
            <person name="Khazanovich D."/>
            <person name="Kisner P."/>
            <person name="Lance K."/>
            <person name="Lara M."/>
            <person name="Lee W."/>
            <person name="Lennon N."/>
            <person name="Letendre F."/>
            <person name="LeVine R."/>
            <person name="Lipovsky A."/>
            <person name="Liu X."/>
            <person name="Liu J."/>
            <person name="Liu S."/>
            <person name="Lokyitsang T."/>
            <person name="Lokyitsang Y."/>
            <person name="Lubonja R."/>
            <person name="Lui A."/>
            <person name="MacDonald P."/>
            <person name="Magnisalis V."/>
            <person name="Maru K."/>
            <person name="Matthews C."/>
            <person name="McCusker W."/>
            <person name="McDonough S."/>
            <person name="Mehta T."/>
            <person name="Meldrim J."/>
            <person name="Meneus L."/>
            <person name="Mihai O."/>
            <person name="Mihalev A."/>
            <person name="Mihova T."/>
            <person name="Mittelman R."/>
            <person name="Mlenga V."/>
            <person name="Montmayeur A."/>
            <person name="Mulrain L."/>
            <person name="Navidi A."/>
            <person name="Naylor J."/>
            <person name="Negash T."/>
            <person name="Nguyen T."/>
            <person name="Nguyen N."/>
            <person name="Nicol R."/>
            <person name="Norbu C."/>
            <person name="Norbu N."/>
            <person name="Novod N."/>
            <person name="O'Neill B."/>
            <person name="Osman S."/>
            <person name="Markiewicz E."/>
            <person name="Oyono O.L."/>
            <person name="Patti C."/>
            <person name="Phunkhang P."/>
            <person name="Pierre F."/>
            <person name="Priest M."/>
            <person name="Raghuraman S."/>
            <person name="Rege F."/>
            <person name="Reyes R."/>
            <person name="Rise C."/>
            <person name="Rogov P."/>
            <person name="Ross K."/>
            <person name="Ryan E."/>
            <person name="Settipalli S."/>
            <person name="Shea T."/>
            <person name="Sherpa N."/>
            <person name="Shi L."/>
            <person name="Shih D."/>
            <person name="Sparrow T."/>
            <person name="Spaulding J."/>
            <person name="Stalker J."/>
            <person name="Stange-Thomann N."/>
            <person name="Stavropoulos S."/>
            <person name="Stone C."/>
            <person name="Strader C."/>
            <person name="Tesfaye S."/>
            <person name="Thomson T."/>
            <person name="Thoulutsang Y."/>
            <person name="Thoulutsang D."/>
            <person name="Topham K."/>
            <person name="Topping I."/>
            <person name="Tsamla T."/>
            <person name="Vassiliev H."/>
            <person name="Vo A."/>
            <person name="Wangchuk T."/>
            <person name="Wangdi T."/>
            <person name="Weiand M."/>
            <person name="Wilkinson J."/>
            <person name="Wilson A."/>
            <person name="Yadav S."/>
            <person name="Young G."/>
            <person name="Yu Q."/>
            <person name="Zembek L."/>
            <person name="Zhong D."/>
            <person name="Zimmer A."/>
            <person name="Zwirko Z."/>
            <person name="Jaffe D.B."/>
            <person name="Alvarez P."/>
            <person name="Brockman W."/>
            <person name="Butler J."/>
            <person name="Chin C."/>
            <person name="Gnerre S."/>
            <person name="Grabherr M."/>
            <person name="Kleber M."/>
            <person name="Mauceli E."/>
            <person name="MacCallum I."/>
        </authorList>
    </citation>
    <scope>NUCLEOTIDE SEQUENCE [LARGE SCALE GENOMIC DNA]</scope>
    <source>
        <strain evidence="4">Tucson 15081-1352.22</strain>
    </source>
</reference>
<evidence type="ECO:0000313" key="4">
    <source>
        <dbReference type="Proteomes" id="UP000009192"/>
    </source>
</evidence>
<feature type="region of interest" description="Disordered" evidence="1">
    <location>
        <begin position="75"/>
        <end position="97"/>
    </location>
</feature>
<organism evidence="3 4">
    <name type="scientific">Drosophila mojavensis</name>
    <name type="common">Fruit fly</name>
    <dbReference type="NCBI Taxonomy" id="7230"/>
    <lineage>
        <taxon>Eukaryota</taxon>
        <taxon>Metazoa</taxon>
        <taxon>Ecdysozoa</taxon>
        <taxon>Arthropoda</taxon>
        <taxon>Hexapoda</taxon>
        <taxon>Insecta</taxon>
        <taxon>Pterygota</taxon>
        <taxon>Neoptera</taxon>
        <taxon>Endopterygota</taxon>
        <taxon>Diptera</taxon>
        <taxon>Brachycera</taxon>
        <taxon>Muscomorpha</taxon>
        <taxon>Ephydroidea</taxon>
        <taxon>Drosophilidae</taxon>
        <taxon>Drosophila</taxon>
    </lineage>
</organism>
<feature type="signal peptide" evidence="2">
    <location>
        <begin position="1"/>
        <end position="30"/>
    </location>
</feature>
<keyword evidence="2" id="KW-0732">Signal</keyword>
<dbReference type="EMBL" id="CH933810">
    <property type="protein sequence ID" value="EDW07320.1"/>
    <property type="molecule type" value="Genomic_DNA"/>
</dbReference>
<evidence type="ECO:0000256" key="2">
    <source>
        <dbReference type="SAM" id="SignalP"/>
    </source>
</evidence>
<dbReference type="HOGENOM" id="CLU_2348858_0_0_1"/>
<gene>
    <name evidence="3" type="primary">Dmoj\GI15678</name>
    <name evidence="3" type="ORF">Dmoj_GI15678</name>
</gene>
<sequence>MQFYCKNSMSLVALAVAFLCLAQMTPKASANCSIEQLKSKVELICGANIFTAPACKLVANKLLDQFAAICSLGSNSQGSTTAATPVAAPAAPAAPAA</sequence>
<dbReference type="InParanoid" id="B4L442"/>
<proteinExistence type="predicted"/>
<protein>
    <submittedName>
        <fullName evidence="3">Uncharacterized protein</fullName>
    </submittedName>
</protein>
<keyword evidence="4" id="KW-1185">Reference proteome</keyword>
<name>B4L442_DROMO</name>
<dbReference type="KEGG" id="dmo:Dmoj_GI15678"/>
<accession>B4L442</accession>
<feature type="compositionally biased region" description="Low complexity" evidence="1">
    <location>
        <begin position="80"/>
        <end position="97"/>
    </location>
</feature>
<feature type="chain" id="PRO_5002812542" evidence="2">
    <location>
        <begin position="31"/>
        <end position="97"/>
    </location>
</feature>
<dbReference type="AlphaFoldDB" id="B4L442"/>
<dbReference type="Proteomes" id="UP000009192">
    <property type="component" value="Unassembled WGS sequence"/>
</dbReference>